<keyword evidence="4" id="KW-1185">Reference proteome</keyword>
<dbReference type="Proteomes" id="UP001162889">
    <property type="component" value="Unassembled WGS sequence"/>
</dbReference>
<evidence type="ECO:0000313" key="4">
    <source>
        <dbReference type="Proteomes" id="UP001162889"/>
    </source>
</evidence>
<evidence type="ECO:0000313" key="1">
    <source>
        <dbReference type="EMBL" id="MBV6322152.1"/>
    </source>
</evidence>
<reference evidence="1" key="1">
    <citation type="submission" date="2021-07" db="EMBL/GenBank/DDBJ databases">
        <title>Characterization of violacein-producing bacteria and related species.</title>
        <authorList>
            <person name="Wilson H.S."/>
            <person name="De Leon M.E."/>
        </authorList>
    </citation>
    <scope>NUCLEOTIDE SEQUENCE</scope>
    <source>
        <strain evidence="1">HSC-15S17</strain>
    </source>
</reference>
<dbReference type="RefSeq" id="WP_217942937.1">
    <property type="nucleotide sequence ID" value="NZ_JAHTGR010000007.1"/>
</dbReference>
<accession>A0AA41L5F3</accession>
<dbReference type="Proteomes" id="UP001155901">
    <property type="component" value="Unassembled WGS sequence"/>
</dbReference>
<name>A0AA41L5F3_9BURK</name>
<organism evidence="1 3">
    <name type="scientific">Duganella violaceipulchra</name>
    <dbReference type="NCBI Taxonomy" id="2849652"/>
    <lineage>
        <taxon>Bacteria</taxon>
        <taxon>Pseudomonadati</taxon>
        <taxon>Pseudomonadota</taxon>
        <taxon>Betaproteobacteria</taxon>
        <taxon>Burkholderiales</taxon>
        <taxon>Oxalobacteraceae</taxon>
        <taxon>Telluria group</taxon>
        <taxon>Duganella</taxon>
    </lineage>
</organism>
<dbReference type="EMBL" id="JAHTGR010000007">
    <property type="protein sequence ID" value="MBV6322152.1"/>
    <property type="molecule type" value="Genomic_DNA"/>
</dbReference>
<evidence type="ECO:0000313" key="3">
    <source>
        <dbReference type="Proteomes" id="UP001155901"/>
    </source>
</evidence>
<reference evidence="2" key="2">
    <citation type="submission" date="2022-03" db="EMBL/GenBank/DDBJ databases">
        <title>Genome Encyclopedia of Bacteria and Archaea VI: Functional Genomics of Type Strains.</title>
        <authorList>
            <person name="Whitman W."/>
        </authorList>
    </citation>
    <scope>NUCLEOTIDE SEQUENCE</scope>
    <source>
        <strain evidence="2">HSC-15S17</strain>
    </source>
</reference>
<gene>
    <name evidence="1" type="ORF">KVP70_14480</name>
    <name evidence="2" type="ORF">L1274_005047</name>
</gene>
<sequence>MNDYEIDIGEFGPMPLAVLRTALAHAQQNPEKQSHVLPLKDFYKLAGLSTDVSIASFLAAVGDARKASVCFSDDEAQTWISDYVFGRTAVTPARFEFVISANARDAVVFPTPLSVIRSGIADDH</sequence>
<comment type="caution">
    <text evidence="1">The sequence shown here is derived from an EMBL/GenBank/DDBJ whole genome shotgun (WGS) entry which is preliminary data.</text>
</comment>
<dbReference type="EMBL" id="JALJZU010000011">
    <property type="protein sequence ID" value="MCP2011298.1"/>
    <property type="molecule type" value="Genomic_DNA"/>
</dbReference>
<proteinExistence type="predicted"/>
<protein>
    <submittedName>
        <fullName evidence="1">Uncharacterized protein</fullName>
    </submittedName>
</protein>
<evidence type="ECO:0000313" key="2">
    <source>
        <dbReference type="EMBL" id="MCP2011298.1"/>
    </source>
</evidence>
<dbReference type="AlphaFoldDB" id="A0AA41L5F3"/>